<accession>A0AAN9VQ65</accession>
<name>A0AAN9VQ65_9ORTH</name>
<evidence type="ECO:0000313" key="3">
    <source>
        <dbReference type="EMBL" id="KAK7866392.1"/>
    </source>
</evidence>
<reference evidence="3 4" key="1">
    <citation type="submission" date="2024-03" db="EMBL/GenBank/DDBJ databases">
        <title>The genome assembly and annotation of the cricket Gryllus longicercus Weissman &amp; Gray.</title>
        <authorList>
            <person name="Szrajer S."/>
            <person name="Gray D."/>
            <person name="Ylla G."/>
        </authorList>
    </citation>
    <scope>NUCLEOTIDE SEQUENCE [LARGE SCALE GENOMIC DNA]</scope>
    <source>
        <strain evidence="3">DAG 2021-001</strain>
        <tissue evidence="3">Whole body minus gut</tissue>
    </source>
</reference>
<proteinExistence type="predicted"/>
<keyword evidence="4" id="KW-1185">Reference proteome</keyword>
<evidence type="ECO:0008006" key="5">
    <source>
        <dbReference type="Google" id="ProtNLM"/>
    </source>
</evidence>
<evidence type="ECO:0000313" key="4">
    <source>
        <dbReference type="Proteomes" id="UP001378592"/>
    </source>
</evidence>
<keyword evidence="2" id="KW-0732">Signal</keyword>
<feature type="chain" id="PRO_5043024323" description="Accessory gland protein" evidence="2">
    <location>
        <begin position="18"/>
        <end position="119"/>
    </location>
</feature>
<evidence type="ECO:0000256" key="1">
    <source>
        <dbReference type="SAM" id="MobiDB-lite"/>
    </source>
</evidence>
<evidence type="ECO:0000256" key="2">
    <source>
        <dbReference type="SAM" id="SignalP"/>
    </source>
</evidence>
<dbReference type="Proteomes" id="UP001378592">
    <property type="component" value="Unassembled WGS sequence"/>
</dbReference>
<comment type="caution">
    <text evidence="3">The sequence shown here is derived from an EMBL/GenBank/DDBJ whole genome shotgun (WGS) entry which is preliminary data.</text>
</comment>
<sequence length="119" mass="13660">MKTTTLIVLIALAVAVAKPVSEEASGSIPNDDRLSSEDVEDSPGDLLVPYEVNEVDGELPDDELGDGEAMDGDETVVFRPLFVHRQRQARRKQRRLEQQGRWNAYYRKHYTRHQPRIHY</sequence>
<gene>
    <name evidence="3" type="ORF">R5R35_009817</name>
</gene>
<dbReference type="EMBL" id="JAZDUA010000148">
    <property type="protein sequence ID" value="KAK7866392.1"/>
    <property type="molecule type" value="Genomic_DNA"/>
</dbReference>
<dbReference type="AlphaFoldDB" id="A0AAN9VQ65"/>
<feature type="region of interest" description="Disordered" evidence="1">
    <location>
        <begin position="20"/>
        <end position="45"/>
    </location>
</feature>
<feature type="signal peptide" evidence="2">
    <location>
        <begin position="1"/>
        <end position="17"/>
    </location>
</feature>
<organism evidence="3 4">
    <name type="scientific">Gryllus longicercus</name>
    <dbReference type="NCBI Taxonomy" id="2509291"/>
    <lineage>
        <taxon>Eukaryota</taxon>
        <taxon>Metazoa</taxon>
        <taxon>Ecdysozoa</taxon>
        <taxon>Arthropoda</taxon>
        <taxon>Hexapoda</taxon>
        <taxon>Insecta</taxon>
        <taxon>Pterygota</taxon>
        <taxon>Neoptera</taxon>
        <taxon>Polyneoptera</taxon>
        <taxon>Orthoptera</taxon>
        <taxon>Ensifera</taxon>
        <taxon>Gryllidea</taxon>
        <taxon>Grylloidea</taxon>
        <taxon>Gryllidae</taxon>
        <taxon>Gryllinae</taxon>
        <taxon>Gryllus</taxon>
    </lineage>
</organism>
<protein>
    <recommendedName>
        <fullName evidence="5">Accessory gland protein</fullName>
    </recommendedName>
</protein>